<dbReference type="InterPro" id="IPR012419">
    <property type="entry name" value="Cas1_AcylTrans_dom"/>
</dbReference>
<evidence type="ECO:0000256" key="8">
    <source>
        <dbReference type="SAM" id="Phobius"/>
    </source>
</evidence>
<keyword evidence="7" id="KW-0325">Glycoprotein</keyword>
<dbReference type="PANTHER" id="PTHR13533">
    <property type="entry name" value="N-ACETYLNEURAMINATE 9-O-ACETYLTRANSFERASE"/>
    <property type="match status" value="1"/>
</dbReference>
<evidence type="ECO:0000313" key="11">
    <source>
        <dbReference type="Proteomes" id="UP000663882"/>
    </source>
</evidence>
<dbReference type="OrthoDB" id="1932925at2759"/>
<protein>
    <recommendedName>
        <fullName evidence="9">Cas1p 10 TM acyl transferase domain-containing protein</fullName>
    </recommendedName>
</protein>
<evidence type="ECO:0000259" key="9">
    <source>
        <dbReference type="Pfam" id="PF07779"/>
    </source>
</evidence>
<keyword evidence="4 8" id="KW-0812">Transmembrane</keyword>
<proteinExistence type="inferred from homology"/>
<feature type="transmembrane region" description="Helical" evidence="8">
    <location>
        <begin position="326"/>
        <end position="344"/>
    </location>
</feature>
<evidence type="ECO:0000256" key="3">
    <source>
        <dbReference type="ARBA" id="ARBA00022679"/>
    </source>
</evidence>
<dbReference type="EMBL" id="CAJNOO010002384">
    <property type="protein sequence ID" value="CAF1263074.1"/>
    <property type="molecule type" value="Genomic_DNA"/>
</dbReference>
<evidence type="ECO:0000256" key="5">
    <source>
        <dbReference type="ARBA" id="ARBA00022989"/>
    </source>
</evidence>
<evidence type="ECO:0000256" key="4">
    <source>
        <dbReference type="ARBA" id="ARBA00022692"/>
    </source>
</evidence>
<evidence type="ECO:0000256" key="7">
    <source>
        <dbReference type="ARBA" id="ARBA00023180"/>
    </source>
</evidence>
<dbReference type="Proteomes" id="UP000663882">
    <property type="component" value="Unassembled WGS sequence"/>
</dbReference>
<dbReference type="Pfam" id="PF07779">
    <property type="entry name" value="Cas1_AcylT"/>
    <property type="match status" value="1"/>
</dbReference>
<organism evidence="10 11">
    <name type="scientific">Rotaria sordida</name>
    <dbReference type="NCBI Taxonomy" id="392033"/>
    <lineage>
        <taxon>Eukaryota</taxon>
        <taxon>Metazoa</taxon>
        <taxon>Spiralia</taxon>
        <taxon>Gnathifera</taxon>
        <taxon>Rotifera</taxon>
        <taxon>Eurotatoria</taxon>
        <taxon>Bdelloidea</taxon>
        <taxon>Philodinida</taxon>
        <taxon>Philodinidae</taxon>
        <taxon>Rotaria</taxon>
    </lineage>
</organism>
<keyword evidence="5 8" id="KW-1133">Transmembrane helix</keyword>
<comment type="subcellular location">
    <subcellularLocation>
        <location evidence="1">Membrane</location>
        <topology evidence="1">Multi-pass membrane protein</topology>
    </subcellularLocation>
</comment>
<feature type="transmembrane region" description="Helical" evidence="8">
    <location>
        <begin position="397"/>
        <end position="416"/>
    </location>
</feature>
<name>A0A815B526_9BILA</name>
<feature type="transmembrane region" description="Helical" evidence="8">
    <location>
        <begin position="222"/>
        <end position="241"/>
    </location>
</feature>
<feature type="transmembrane region" description="Helical" evidence="8">
    <location>
        <begin position="356"/>
        <end position="376"/>
    </location>
</feature>
<reference evidence="10" key="1">
    <citation type="submission" date="2021-02" db="EMBL/GenBank/DDBJ databases">
        <authorList>
            <person name="Nowell W R."/>
        </authorList>
    </citation>
    <scope>NUCLEOTIDE SEQUENCE</scope>
</reference>
<dbReference type="GO" id="GO:0005794">
    <property type="term" value="C:Golgi apparatus"/>
    <property type="evidence" value="ECO:0007669"/>
    <property type="project" value="UniProtKB-ARBA"/>
</dbReference>
<feature type="domain" description="Cas1p 10 TM acyl transferase" evidence="9">
    <location>
        <begin position="302"/>
        <end position="402"/>
    </location>
</feature>
<evidence type="ECO:0000256" key="6">
    <source>
        <dbReference type="ARBA" id="ARBA00023136"/>
    </source>
</evidence>
<dbReference type="GO" id="GO:0005975">
    <property type="term" value="P:carbohydrate metabolic process"/>
    <property type="evidence" value="ECO:0007669"/>
    <property type="project" value="UniProtKB-ARBA"/>
</dbReference>
<gene>
    <name evidence="10" type="ORF">RFH988_LOCUS27785</name>
</gene>
<dbReference type="GO" id="GO:0016740">
    <property type="term" value="F:transferase activity"/>
    <property type="evidence" value="ECO:0007669"/>
    <property type="project" value="UniProtKB-KW"/>
</dbReference>
<comment type="similarity">
    <text evidence="2">Belongs to the PC-esterase family. CASD1 subfamily.</text>
</comment>
<dbReference type="PANTHER" id="PTHR13533:SF1">
    <property type="entry name" value="N-ACETYLNEURAMINATE 9-O-ACETYLTRANSFERASE"/>
    <property type="match status" value="1"/>
</dbReference>
<keyword evidence="3" id="KW-0808">Transferase</keyword>
<accession>A0A815B526</accession>
<evidence type="ECO:0000256" key="2">
    <source>
        <dbReference type="ARBA" id="ARBA00010666"/>
    </source>
</evidence>
<dbReference type="AlphaFoldDB" id="A0A815B526"/>
<keyword evidence="6 8" id="KW-0472">Membrane</keyword>
<comment type="caution">
    <text evidence="10">The sequence shown here is derived from an EMBL/GenBank/DDBJ whole genome shotgun (WGS) entry which is preliminary data.</text>
</comment>
<evidence type="ECO:0000256" key="1">
    <source>
        <dbReference type="ARBA" id="ARBA00004141"/>
    </source>
</evidence>
<sequence>MQHNRRHLISGDPELNSKLLGRWNMNSKHVNSNNKNISSDNTNQKSAPCAVAHQLTLSSHHIRHHSYDPTSNTLAAQIFPTSRLNRKENNLNNTNTNTNLRSHFLSTRSSSHRHTSSFASDRSSFTDLNSNSYHQHNYSVSQENLRLNSDVNPSSSSTSISIKNSIPSKLSSTIPLSSSVPLTTTTTTSNSTTTANPLTNSLSHLNNNLSSSSNSSTILNHFNIHNAKLICLLLFFALLFYHGSLRYIKGATSCHRLLNEGRIERYHVWQPTGCMIHWYDLLDFNQCTRLITQSSSTIDKKCCKTIVSYILLRNIPTFLRQHYSPFFSWFGSISLELFVTQYHIWLVANGHGTLTVIPRMPTLNLIITTFIFICCCHELHRITNILTPVFVPNDCKCFIRNCLLYLFIIIVSSYMFSSV</sequence>
<evidence type="ECO:0000313" key="10">
    <source>
        <dbReference type="EMBL" id="CAF1263074.1"/>
    </source>
</evidence>
<dbReference type="GO" id="GO:0016020">
    <property type="term" value="C:membrane"/>
    <property type="evidence" value="ECO:0007669"/>
    <property type="project" value="UniProtKB-SubCell"/>
</dbReference>